<dbReference type="EMBL" id="CP117826">
    <property type="protein sequence ID" value="XCC61177.1"/>
    <property type="molecule type" value="Genomic_DNA"/>
</dbReference>
<feature type="domain" description="HTH araC/xylS-type" evidence="3">
    <location>
        <begin position="295"/>
        <end position="393"/>
    </location>
</feature>
<evidence type="ECO:0000256" key="1">
    <source>
        <dbReference type="ARBA" id="ARBA00023015"/>
    </source>
</evidence>
<reference evidence="4" key="1">
    <citation type="submission" date="2023-02" db="EMBL/GenBank/DDBJ databases">
        <title>Gut commensal Christensenella minuta modulates host metabolism via a new class of secondary bile acids.</title>
        <authorList>
            <person name="Liu C."/>
        </authorList>
    </citation>
    <scope>NUCLEOTIDE SEQUENCE</scope>
    <source>
        <strain evidence="4">CA70</strain>
    </source>
</reference>
<dbReference type="Pfam" id="PF12833">
    <property type="entry name" value="HTH_18"/>
    <property type="match status" value="1"/>
</dbReference>
<dbReference type="SUPFAM" id="SSF51621">
    <property type="entry name" value="Phosphoenolpyruvate/pyruvate domain"/>
    <property type="match status" value="1"/>
</dbReference>
<dbReference type="PANTHER" id="PTHR31862">
    <property type="entry name" value="UPF0261 DOMAIN PROTEIN (AFU_ORTHOLOGUE AFUA_1G10120)"/>
    <property type="match status" value="1"/>
</dbReference>
<keyword evidence="1" id="KW-0805">Transcription regulation</keyword>
<protein>
    <submittedName>
        <fullName evidence="4">Phosphoenolpyruvate hydrolase family protein</fullName>
    </submittedName>
</protein>
<dbReference type="AlphaFoldDB" id="A0AAU8A4V3"/>
<dbReference type="InterPro" id="IPR009215">
    <property type="entry name" value="TIM-br_IGPS-like"/>
</dbReference>
<dbReference type="GO" id="GO:0016787">
    <property type="term" value="F:hydrolase activity"/>
    <property type="evidence" value="ECO:0007669"/>
    <property type="project" value="UniProtKB-KW"/>
</dbReference>
<proteinExistence type="predicted"/>
<sequence length="403" mass="45471">MERNEIHAFLKKRLEQNGHLLGVACGSGISAKYTEKGGADMLLALNSGRFRQAGTSSLAGFMPFANCNQMVMDFASREIIPSIKKIPVIFGLCATDPTISLPEYLELIHEKKFSGINNYPSIGMIGGKFREALEEEGMTYDKEVEAIRIANQKNIFSVAFVFDELQCEKMLDAGADIICLHLGLTSGGNLGAKKVMSLEESIDASNRIFRICEAIRPSVIKLIYGGPVRTRLDVKYMYDNTIAQGYLGGSSFERIPSEQSLTHVTQEFKMVGKFNQNAELHKMIADVSSHYNYVDLIKEHVAANYMHELIFSDIADKLHISRSYLSTLFKKEMGCTFPEYVRRVRINKAIEIEKCELISFVNLAYLMGYNDYAHFSKAFKKQTGMSPREYFSNKNRKLRESVQ</sequence>
<evidence type="ECO:0000313" key="4">
    <source>
        <dbReference type="EMBL" id="XCC61177.1"/>
    </source>
</evidence>
<dbReference type="GO" id="GO:0003700">
    <property type="term" value="F:DNA-binding transcription factor activity"/>
    <property type="evidence" value="ECO:0007669"/>
    <property type="project" value="InterPro"/>
</dbReference>
<accession>A0AAU8A4V3</accession>
<dbReference type="InterPro" id="IPR013785">
    <property type="entry name" value="Aldolase_TIM"/>
</dbReference>
<dbReference type="PROSITE" id="PS01124">
    <property type="entry name" value="HTH_ARAC_FAMILY_2"/>
    <property type="match status" value="1"/>
</dbReference>
<dbReference type="GO" id="GO:0043565">
    <property type="term" value="F:sequence-specific DNA binding"/>
    <property type="evidence" value="ECO:0007669"/>
    <property type="project" value="InterPro"/>
</dbReference>
<dbReference type="PANTHER" id="PTHR31862:SF1">
    <property type="entry name" value="UPF0261 DOMAIN PROTEIN (AFU_ORTHOLOGUE AFUA_1G10120)"/>
    <property type="match status" value="1"/>
</dbReference>
<dbReference type="InterPro" id="IPR018060">
    <property type="entry name" value="HTH_AraC"/>
</dbReference>
<dbReference type="InterPro" id="IPR051353">
    <property type="entry name" value="Tobamovirus_resist_UPF0261"/>
</dbReference>
<dbReference type="Pfam" id="PF09370">
    <property type="entry name" value="PEP_hydrolase"/>
    <property type="match status" value="1"/>
</dbReference>
<dbReference type="Gene3D" id="3.20.20.70">
    <property type="entry name" value="Aldolase class I"/>
    <property type="match status" value="1"/>
</dbReference>
<evidence type="ECO:0000256" key="2">
    <source>
        <dbReference type="ARBA" id="ARBA00023163"/>
    </source>
</evidence>
<dbReference type="Gene3D" id="1.10.10.60">
    <property type="entry name" value="Homeodomain-like"/>
    <property type="match status" value="2"/>
</dbReference>
<dbReference type="InterPro" id="IPR015813">
    <property type="entry name" value="Pyrv/PenolPyrv_kinase-like_dom"/>
</dbReference>
<keyword evidence="4" id="KW-0378">Hydrolase</keyword>
<gene>
    <name evidence="4" type="ORF">PUP29_06435</name>
</gene>
<evidence type="ECO:0000259" key="3">
    <source>
        <dbReference type="PROSITE" id="PS01124"/>
    </source>
</evidence>
<dbReference type="RefSeq" id="WP_353422726.1">
    <property type="nucleotide sequence ID" value="NZ_CP117826.1"/>
</dbReference>
<organism evidence="4">
    <name type="scientific">Christensenella massiliensis</name>
    <dbReference type="NCBI Taxonomy" id="1805714"/>
    <lineage>
        <taxon>Bacteria</taxon>
        <taxon>Bacillati</taxon>
        <taxon>Bacillota</taxon>
        <taxon>Clostridia</taxon>
        <taxon>Christensenellales</taxon>
        <taxon>Christensenellaceae</taxon>
        <taxon>Christensenella</taxon>
    </lineage>
</organism>
<dbReference type="InterPro" id="IPR009057">
    <property type="entry name" value="Homeodomain-like_sf"/>
</dbReference>
<dbReference type="SMART" id="SM00342">
    <property type="entry name" value="HTH_ARAC"/>
    <property type="match status" value="1"/>
</dbReference>
<dbReference type="SUPFAM" id="SSF46689">
    <property type="entry name" value="Homeodomain-like"/>
    <property type="match status" value="2"/>
</dbReference>
<keyword evidence="2" id="KW-0804">Transcription</keyword>
<name>A0AAU8A4V3_9FIRM</name>